<name>A0A7R6PJI7_9GAMM</name>
<dbReference type="InterPro" id="IPR008311">
    <property type="entry name" value="UCP028101"/>
</dbReference>
<evidence type="ECO:0000256" key="1">
    <source>
        <dbReference type="SAM" id="SignalP"/>
    </source>
</evidence>
<accession>A0A7R6PJI7</accession>
<feature type="chain" id="PRO_5032893879" description="Twin-arginine translocation pathway signal" evidence="1">
    <location>
        <begin position="25"/>
        <end position="372"/>
    </location>
</feature>
<evidence type="ECO:0000313" key="2">
    <source>
        <dbReference type="EMBL" id="BBB24658.1"/>
    </source>
</evidence>
<dbReference type="Proteomes" id="UP000595663">
    <property type="component" value="Chromosome"/>
</dbReference>
<keyword evidence="1" id="KW-0732">Signal</keyword>
<dbReference type="EMBL" id="AP014545">
    <property type="protein sequence ID" value="BBB24658.1"/>
    <property type="molecule type" value="Genomic_DNA"/>
</dbReference>
<keyword evidence="3" id="KW-1185">Reference proteome</keyword>
<dbReference type="OrthoDB" id="5624218at2"/>
<sequence length="372" mass="40870">MEINRRRFCRLLGSAMLLPSLALAADYDSPSAEPMFASAARDSAGQFHLYLIGQQGEVLLDHPLPGRAHHTEAHPHLPLLACIARRPGNFIDLVDYRQQRLVKRITAGSGRHFFGHGIFSEDGRWLITTENEIESGQGRVVIRALETNYSIIADYPSYGTGPHELIQQPGSPILTVANGGILTHPDHGREKLNLDSMQPSLLRLNLHSGERLEQQQLPAHLHQLSIRHIDTNRQGSTVIALQDQAGKGHNRPLVAVHHPGQPIELLQAPQAVYLAMKGYCGSARFDHSGRFAAVSAPRGNLISFWDLHENRFISAIKSRDGCGLAATGNSAEFIISAGTGHCLRHNLKQGTTKRLPSTMATAWDNHLATLSF</sequence>
<organism evidence="2 3">
    <name type="scientific">Amphritea japonica ATCC BAA-1530</name>
    <dbReference type="NCBI Taxonomy" id="1278309"/>
    <lineage>
        <taxon>Bacteria</taxon>
        <taxon>Pseudomonadati</taxon>
        <taxon>Pseudomonadota</taxon>
        <taxon>Gammaproteobacteria</taxon>
        <taxon>Oceanospirillales</taxon>
        <taxon>Oceanospirillaceae</taxon>
        <taxon>Amphritea</taxon>
    </lineage>
</organism>
<feature type="signal peptide" evidence="1">
    <location>
        <begin position="1"/>
        <end position="24"/>
    </location>
</feature>
<reference evidence="2 3" key="1">
    <citation type="journal article" date="2008" name="Int. J. Syst. Evol. Microbiol.">
        <title>Amphritea japonica sp. nov. and Amphritea balenae sp. nov., isolated from the sediment adjacent to sperm whale carcasses off Kagoshima, Japan.</title>
        <authorList>
            <person name="Miyazaki M."/>
            <person name="Nogi Y."/>
            <person name="Fujiwara Y."/>
            <person name="Kawato M."/>
            <person name="Nagahama T."/>
            <person name="Kubokawa K."/>
            <person name="Horikoshi K."/>
        </authorList>
    </citation>
    <scope>NUCLEOTIDE SEQUENCE [LARGE SCALE GENOMIC DNA]</scope>
    <source>
        <strain evidence="2 3">ATCC BAA-1530</strain>
    </source>
</reference>
<dbReference type="RefSeq" id="WP_019621176.1">
    <property type="nucleotide sequence ID" value="NZ_AP014545.1"/>
</dbReference>
<dbReference type="AlphaFoldDB" id="A0A7R6PJI7"/>
<proteinExistence type="predicted"/>
<dbReference type="Pfam" id="PF07433">
    <property type="entry name" value="DUF1513"/>
    <property type="match status" value="1"/>
</dbReference>
<dbReference type="SUPFAM" id="SSF69322">
    <property type="entry name" value="Tricorn protease domain 2"/>
    <property type="match status" value="1"/>
</dbReference>
<dbReference type="KEGG" id="ajp:AMJAP_0059"/>
<dbReference type="PIRSF" id="PIRSF028101">
    <property type="entry name" value="UCP028101"/>
    <property type="match status" value="1"/>
</dbReference>
<gene>
    <name evidence="2" type="ORF">AMJAP_0059</name>
</gene>
<evidence type="ECO:0008006" key="4">
    <source>
        <dbReference type="Google" id="ProtNLM"/>
    </source>
</evidence>
<evidence type="ECO:0000313" key="3">
    <source>
        <dbReference type="Proteomes" id="UP000595663"/>
    </source>
</evidence>
<protein>
    <recommendedName>
        <fullName evidence="4">Twin-arginine translocation pathway signal</fullName>
    </recommendedName>
</protein>